<proteinExistence type="predicted"/>
<reference evidence="2" key="1">
    <citation type="submission" date="2019-10" db="EMBL/GenBank/DDBJ databases">
        <title>Complete genome sequence of Corynebacterium urogenitalis DSM 108747, isolated from the genital tract of a cow.</title>
        <authorList>
            <person name="Ruckert C."/>
            <person name="Ballas P."/>
            <person name="Wagener K."/>
            <person name="Drillich M."/>
            <person name="Kaempfer P."/>
            <person name="Busse H.-J."/>
            <person name="Ehling-Schulz M."/>
        </authorList>
    </citation>
    <scope>NUCLEOTIDE SEQUENCE [LARGE SCALE GENOMIC DNA]</scope>
    <source>
        <strain evidence="2">LMM 1652</strain>
    </source>
</reference>
<gene>
    <name evidence="1" type="ORF">CUROG_01660</name>
</gene>
<name>A0A5J6Z6A2_9CORY</name>
<dbReference type="EMBL" id="CP045032">
    <property type="protein sequence ID" value="QFQ01732.1"/>
    <property type="molecule type" value="Genomic_DNA"/>
</dbReference>
<evidence type="ECO:0000313" key="1">
    <source>
        <dbReference type="EMBL" id="QFQ01732.1"/>
    </source>
</evidence>
<dbReference type="Proteomes" id="UP000326711">
    <property type="component" value="Chromosome"/>
</dbReference>
<sequence length="45" mass="4959">MNPFDVIAYFDQISDFLSGVSDIFGGLFSALEVVFGWADIEKPAE</sequence>
<dbReference type="RefSeq" id="WP_161595709.1">
    <property type="nucleotide sequence ID" value="NZ_CP045032.1"/>
</dbReference>
<organism evidence="1 2">
    <name type="scientific">Corynebacterium urogenitale</name>
    <dbReference type="NCBI Taxonomy" id="2487892"/>
    <lineage>
        <taxon>Bacteria</taxon>
        <taxon>Bacillati</taxon>
        <taxon>Actinomycetota</taxon>
        <taxon>Actinomycetes</taxon>
        <taxon>Mycobacteriales</taxon>
        <taxon>Corynebacteriaceae</taxon>
        <taxon>Corynebacterium</taxon>
    </lineage>
</organism>
<protein>
    <recommendedName>
        <fullName evidence="3">Cell wall channel</fullName>
    </recommendedName>
</protein>
<keyword evidence="2" id="KW-1185">Reference proteome</keyword>
<dbReference type="NCBIfam" id="NF038022">
    <property type="entry name" value="PorACj_fam"/>
    <property type="match status" value="1"/>
</dbReference>
<evidence type="ECO:0008006" key="3">
    <source>
        <dbReference type="Google" id="ProtNLM"/>
    </source>
</evidence>
<evidence type="ECO:0000313" key="2">
    <source>
        <dbReference type="Proteomes" id="UP000326711"/>
    </source>
</evidence>
<dbReference type="AlphaFoldDB" id="A0A5J6Z6A2"/>
<accession>A0A5J6Z6A2</accession>
<dbReference type="KEGG" id="cuo:CUROG_01660"/>